<dbReference type="InterPro" id="IPR027912">
    <property type="entry name" value="CFAP54"/>
</dbReference>
<reference evidence="1" key="2">
    <citation type="submission" date="2025-08" db="UniProtKB">
        <authorList>
            <consortium name="Ensembl"/>
        </authorList>
    </citation>
    <scope>IDENTIFICATION</scope>
</reference>
<reference evidence="1" key="3">
    <citation type="submission" date="2025-09" db="UniProtKB">
        <authorList>
            <consortium name="Ensembl"/>
        </authorList>
    </citation>
    <scope>IDENTIFICATION</scope>
</reference>
<accession>A0A671VEW8</accession>
<name>A0A671VEW8_SPAAU</name>
<dbReference type="Ensembl" id="ENSSAUT00010024564.1">
    <property type="protein sequence ID" value="ENSSAUP00010023281.1"/>
    <property type="gene ID" value="ENSSAUG00010010197.1"/>
</dbReference>
<reference evidence="1" key="1">
    <citation type="submission" date="2021-04" db="EMBL/GenBank/DDBJ databases">
        <authorList>
            <consortium name="Wellcome Sanger Institute Data Sharing"/>
        </authorList>
    </citation>
    <scope>NUCLEOTIDE SEQUENCE [LARGE SCALE GENOMIC DNA]</scope>
</reference>
<dbReference type="GeneTree" id="ENSGT00990000204242"/>
<dbReference type="PANTHER" id="PTHR33487">
    <property type="entry name" value="CILIA- AND FLAGELLA-ASSOCIATED PROTEIN 54"/>
    <property type="match status" value="1"/>
</dbReference>
<sequence>MLQIADFLCGIEFYQLALWHGYGPHVLQFNSVEITDITDVNHFMACFFPEGFDTDHDTFSMKIRAMQGCALCIFEQEKKLNILSQKGLCKLLHVLNFIRIMMQAFQGHENLYWQLYNGSLHIYTICRYLMTMNCSAQALEYLLWASISLELSIPLMTAKYLPWISTLYCAVCQCYYDNQAAVLAEVKDTCHLHPDTYKNTIIAMSTDLTSHIKPAVTCSRSVCSFLLTINCH</sequence>
<evidence type="ECO:0000313" key="1">
    <source>
        <dbReference type="Ensembl" id="ENSSAUP00010023281.1"/>
    </source>
</evidence>
<dbReference type="PANTHER" id="PTHR33487:SF1">
    <property type="entry name" value="CILIA- AND FLAGELLA-ASSOCIATED PROTEIN 54"/>
    <property type="match status" value="1"/>
</dbReference>
<evidence type="ECO:0000313" key="2">
    <source>
        <dbReference type="Proteomes" id="UP000472265"/>
    </source>
</evidence>
<proteinExistence type="predicted"/>
<organism evidence="1 2">
    <name type="scientific">Sparus aurata</name>
    <name type="common">Gilthead sea bream</name>
    <dbReference type="NCBI Taxonomy" id="8175"/>
    <lineage>
        <taxon>Eukaryota</taxon>
        <taxon>Metazoa</taxon>
        <taxon>Chordata</taxon>
        <taxon>Craniata</taxon>
        <taxon>Vertebrata</taxon>
        <taxon>Euteleostomi</taxon>
        <taxon>Actinopterygii</taxon>
        <taxon>Neopterygii</taxon>
        <taxon>Teleostei</taxon>
        <taxon>Neoteleostei</taxon>
        <taxon>Acanthomorphata</taxon>
        <taxon>Eupercaria</taxon>
        <taxon>Spariformes</taxon>
        <taxon>Sparidae</taxon>
        <taxon>Sparus</taxon>
    </lineage>
</organism>
<protein>
    <submittedName>
        <fullName evidence="1">Uncharacterized protein</fullName>
    </submittedName>
</protein>
<dbReference type="Proteomes" id="UP000472265">
    <property type="component" value="Chromosome 13"/>
</dbReference>
<dbReference type="Pfam" id="PF14858">
    <property type="entry name" value="CFAP54_N"/>
    <property type="match status" value="1"/>
</dbReference>
<dbReference type="InParanoid" id="A0A671VEW8"/>
<dbReference type="AlphaFoldDB" id="A0A671VEW8"/>
<keyword evidence="2" id="KW-1185">Reference proteome</keyword>
<dbReference type="GO" id="GO:0060271">
    <property type="term" value="P:cilium assembly"/>
    <property type="evidence" value="ECO:0007669"/>
    <property type="project" value="TreeGrafter"/>
</dbReference>